<evidence type="ECO:0000313" key="3">
    <source>
        <dbReference type="Proteomes" id="UP001380290"/>
    </source>
</evidence>
<proteinExistence type="predicted"/>
<accession>A0ABU8QMX9</accession>
<protein>
    <submittedName>
        <fullName evidence="2">DUF4123 domain-containing protein</fullName>
    </submittedName>
</protein>
<evidence type="ECO:0000313" key="2">
    <source>
        <dbReference type="EMBL" id="MEJ5861946.1"/>
    </source>
</evidence>
<feature type="domain" description="DUF4123" evidence="1">
    <location>
        <begin position="45"/>
        <end position="157"/>
    </location>
</feature>
<dbReference type="RefSeq" id="WP_339598060.1">
    <property type="nucleotide sequence ID" value="NZ_JBBHLC010000003.1"/>
</dbReference>
<name>A0ABU8QMX9_9PSED</name>
<gene>
    <name evidence="2" type="ORF">V7S98_01775</name>
</gene>
<dbReference type="Proteomes" id="UP001380290">
    <property type="component" value="Unassembled WGS sequence"/>
</dbReference>
<reference evidence="2 3" key="1">
    <citation type="submission" date="2024-02" db="EMBL/GenBank/DDBJ databases">
        <title>Identification of pathogenicity and growth-promoting function of Pseudomonas putida variant.</title>
        <authorList>
            <person name="Sun J."/>
        </authorList>
    </citation>
    <scope>NUCLEOTIDE SEQUENCE [LARGE SCALE GENOMIC DNA]</scope>
    <source>
        <strain evidence="2 3">A03</strain>
    </source>
</reference>
<dbReference type="InterPro" id="IPR025391">
    <property type="entry name" value="DUF4123"/>
</dbReference>
<dbReference type="EMBL" id="JBBHLC010000003">
    <property type="protein sequence ID" value="MEJ5861946.1"/>
    <property type="molecule type" value="Genomic_DNA"/>
</dbReference>
<evidence type="ECO:0000259" key="1">
    <source>
        <dbReference type="Pfam" id="PF13503"/>
    </source>
</evidence>
<sequence length="307" mass="34878">MSAATYQPGLEHGFAHQCRFLLLMTFEIEHWAFRPIPQEGEPVPAYAPSVLELINPISRNTRHAWLWKRSTLDDQYQFGPLLVDVAQAPELLAYAIATWMPIGAAVALDANVSLAALAEHFTSLMPITLPDQSSATYHIKPDHLAAWLQALDDDQRATWLGPVSHLAWRVNWGPAYAWKTLRQSPSEARSYADAPLALGPSELDSLNKGLHEHFVLSLAHEVLAMPHHHTHNLADLRTWIETLHVQLQALNFRSEEVIGQFIRLAARHMWLLSDDRAVDIYTNLQEPPQARLYELQMLLRRKESLHD</sequence>
<comment type="caution">
    <text evidence="2">The sequence shown here is derived from an EMBL/GenBank/DDBJ whole genome shotgun (WGS) entry which is preliminary data.</text>
</comment>
<organism evidence="2 3">
    <name type="scientific">Pseudomonas farsensis</name>
    <dbReference type="NCBI Taxonomy" id="2745492"/>
    <lineage>
        <taxon>Bacteria</taxon>
        <taxon>Pseudomonadati</taxon>
        <taxon>Pseudomonadota</taxon>
        <taxon>Gammaproteobacteria</taxon>
        <taxon>Pseudomonadales</taxon>
        <taxon>Pseudomonadaceae</taxon>
        <taxon>Pseudomonas</taxon>
    </lineage>
</organism>
<keyword evidence="3" id="KW-1185">Reference proteome</keyword>
<dbReference type="Pfam" id="PF13503">
    <property type="entry name" value="DUF4123"/>
    <property type="match status" value="1"/>
</dbReference>